<feature type="binding site" evidence="3">
    <location>
        <position position="139"/>
    </location>
    <ligand>
        <name>substrate</name>
    </ligand>
</feature>
<dbReference type="InterPro" id="IPR020471">
    <property type="entry name" value="AKR"/>
</dbReference>
<dbReference type="PANTHER" id="PTHR11732">
    <property type="entry name" value="ALDO/KETO REDUCTASE"/>
    <property type="match status" value="1"/>
</dbReference>
<evidence type="ECO:0000256" key="3">
    <source>
        <dbReference type="PIRSR" id="PIRSR000097-2"/>
    </source>
</evidence>
<evidence type="ECO:0000256" key="4">
    <source>
        <dbReference type="PIRSR" id="PIRSR000097-3"/>
    </source>
</evidence>
<sequence>MRISTQLSLVLATGALVSGWGYELQKPFVSSPKTTISQPPIGFGTWNLALSPQNTTEAVSLAIQAGYRQIDGAAIYRNEVAVGKGIAEGLKKAKLTREEIWVTSKLWNDHHGDVKLVEKALSKTLEDLGLDYLDLYLMHWPVGVSPGEKPTLSYIETWKSMIALSKKKVRNIGISNFSPFQLTDIIAKTGIVPFAHQMELHPYLPQSPWIASQKGMGISITAYSPLANTNPTYRPGKDPAPPLLKNDVMLEIARSTNCTPAQVALKWGIERGTSVIPKSAHEVHFVENLQALECSLGHKDLAKIDLLAEKYLTRFSNPSKLWGVSLFEGLEGS</sequence>
<feature type="active site" description="Proton donor" evidence="2">
    <location>
        <position position="76"/>
    </location>
</feature>
<keyword evidence="5" id="KW-0732">Signal</keyword>
<dbReference type="AlphaFoldDB" id="A0A3D8Q689"/>
<evidence type="ECO:0000313" key="7">
    <source>
        <dbReference type="EMBL" id="RDW57332.1"/>
    </source>
</evidence>
<dbReference type="OrthoDB" id="416253at2759"/>
<name>A0A3D8Q689_9HELO</name>
<dbReference type="SUPFAM" id="SSF51430">
    <property type="entry name" value="NAD(P)-linked oxidoreductase"/>
    <property type="match status" value="1"/>
</dbReference>
<dbReference type="CDD" id="cd19071">
    <property type="entry name" value="AKR_AKR1-5-like"/>
    <property type="match status" value="1"/>
</dbReference>
<feature type="chain" id="PRO_5017654527" evidence="5">
    <location>
        <begin position="20"/>
        <end position="333"/>
    </location>
</feature>
<reference evidence="7 8" key="1">
    <citation type="journal article" date="2018" name="IMA Fungus">
        <title>IMA Genome-F 9: Draft genome sequence of Annulohypoxylon stygium, Aspergillus mulundensis, Berkeleyomyces basicola (syn. Thielaviopsis basicola), Ceratocystis smalleyi, two Cercospora beticola strains, Coleophoma cylindrospora, Fusarium fracticaudum, Phialophora cf. hyalina, and Morchella septimelata.</title>
        <authorList>
            <person name="Wingfield B.D."/>
            <person name="Bills G.F."/>
            <person name="Dong Y."/>
            <person name="Huang W."/>
            <person name="Nel W.J."/>
            <person name="Swalarsk-Parry B.S."/>
            <person name="Vaghefi N."/>
            <person name="Wilken P.M."/>
            <person name="An Z."/>
            <person name="de Beer Z.W."/>
            <person name="De Vos L."/>
            <person name="Chen L."/>
            <person name="Duong T.A."/>
            <person name="Gao Y."/>
            <person name="Hammerbacher A."/>
            <person name="Kikkert J.R."/>
            <person name="Li Y."/>
            <person name="Li H."/>
            <person name="Li K."/>
            <person name="Li Q."/>
            <person name="Liu X."/>
            <person name="Ma X."/>
            <person name="Naidoo K."/>
            <person name="Pethybridge S.J."/>
            <person name="Sun J."/>
            <person name="Steenkamp E.T."/>
            <person name="van der Nest M.A."/>
            <person name="van Wyk S."/>
            <person name="Wingfield M.J."/>
            <person name="Xiong C."/>
            <person name="Yue Q."/>
            <person name="Zhang X."/>
        </authorList>
    </citation>
    <scope>NUCLEOTIDE SEQUENCE [LARGE SCALE GENOMIC DNA]</scope>
    <source>
        <strain evidence="7 8">BP5796</strain>
    </source>
</reference>
<feature type="signal peptide" evidence="5">
    <location>
        <begin position="1"/>
        <end position="19"/>
    </location>
</feature>
<dbReference type="PRINTS" id="PR00069">
    <property type="entry name" value="ALDKETRDTASE"/>
</dbReference>
<evidence type="ECO:0000256" key="5">
    <source>
        <dbReference type="SAM" id="SignalP"/>
    </source>
</evidence>
<dbReference type="EMBL" id="PDLN01000023">
    <property type="protein sequence ID" value="RDW57332.1"/>
    <property type="molecule type" value="Genomic_DNA"/>
</dbReference>
<accession>A0A3D8Q689</accession>
<protein>
    <submittedName>
        <fullName evidence="7">Aldo reductase-5</fullName>
    </submittedName>
</protein>
<keyword evidence="1" id="KW-0560">Oxidoreductase</keyword>
<evidence type="ECO:0000256" key="2">
    <source>
        <dbReference type="PIRSR" id="PIRSR000097-1"/>
    </source>
</evidence>
<dbReference type="Proteomes" id="UP000256328">
    <property type="component" value="Unassembled WGS sequence"/>
</dbReference>
<evidence type="ECO:0000259" key="6">
    <source>
        <dbReference type="Pfam" id="PF00248"/>
    </source>
</evidence>
<feature type="domain" description="NADP-dependent oxidoreductase" evidence="6">
    <location>
        <begin position="40"/>
        <end position="307"/>
    </location>
</feature>
<proteinExistence type="predicted"/>
<gene>
    <name evidence="7" type="ORF">BP5796_12782</name>
</gene>
<dbReference type="InterPro" id="IPR036812">
    <property type="entry name" value="NAD(P)_OxRdtase_dom_sf"/>
</dbReference>
<dbReference type="InterPro" id="IPR023210">
    <property type="entry name" value="NADP_OxRdtase_dom"/>
</dbReference>
<evidence type="ECO:0000256" key="1">
    <source>
        <dbReference type="ARBA" id="ARBA00023002"/>
    </source>
</evidence>
<dbReference type="PIRSF" id="PIRSF000097">
    <property type="entry name" value="AKR"/>
    <property type="match status" value="1"/>
</dbReference>
<feature type="site" description="Lowers pKa of active site Tyr" evidence="4">
    <location>
        <position position="105"/>
    </location>
</feature>
<dbReference type="Gene3D" id="3.20.20.100">
    <property type="entry name" value="NADP-dependent oxidoreductase domain"/>
    <property type="match status" value="1"/>
</dbReference>
<comment type="caution">
    <text evidence="7">The sequence shown here is derived from an EMBL/GenBank/DDBJ whole genome shotgun (WGS) entry which is preliminary data.</text>
</comment>
<dbReference type="GO" id="GO:0016491">
    <property type="term" value="F:oxidoreductase activity"/>
    <property type="evidence" value="ECO:0007669"/>
    <property type="project" value="UniProtKB-KW"/>
</dbReference>
<organism evidence="7 8">
    <name type="scientific">Coleophoma crateriformis</name>
    <dbReference type="NCBI Taxonomy" id="565419"/>
    <lineage>
        <taxon>Eukaryota</taxon>
        <taxon>Fungi</taxon>
        <taxon>Dikarya</taxon>
        <taxon>Ascomycota</taxon>
        <taxon>Pezizomycotina</taxon>
        <taxon>Leotiomycetes</taxon>
        <taxon>Helotiales</taxon>
        <taxon>Dermateaceae</taxon>
        <taxon>Coleophoma</taxon>
    </lineage>
</organism>
<dbReference type="Pfam" id="PF00248">
    <property type="entry name" value="Aldo_ket_red"/>
    <property type="match status" value="1"/>
</dbReference>
<evidence type="ECO:0000313" key="8">
    <source>
        <dbReference type="Proteomes" id="UP000256328"/>
    </source>
</evidence>
<keyword evidence="8" id="KW-1185">Reference proteome</keyword>